<reference evidence="2" key="1">
    <citation type="submission" date="2024-06" db="EMBL/GenBank/DDBJ databases">
        <title>Multi-omics analyses provide insights into the biosynthesis of the anticancer antibiotic pleurotin in Hohenbuehelia grisea.</title>
        <authorList>
            <person name="Weaver J.A."/>
            <person name="Alberti F."/>
        </authorList>
    </citation>
    <scope>NUCLEOTIDE SEQUENCE [LARGE SCALE GENOMIC DNA]</scope>
    <source>
        <strain evidence="2">T-177</strain>
    </source>
</reference>
<dbReference type="Gene3D" id="1.20.1280.50">
    <property type="match status" value="1"/>
</dbReference>
<evidence type="ECO:0000313" key="1">
    <source>
        <dbReference type="EMBL" id="KAL0952118.1"/>
    </source>
</evidence>
<dbReference type="Gene3D" id="3.80.10.10">
    <property type="entry name" value="Ribonuclease Inhibitor"/>
    <property type="match status" value="1"/>
</dbReference>
<dbReference type="SUPFAM" id="SSF52047">
    <property type="entry name" value="RNI-like"/>
    <property type="match status" value="1"/>
</dbReference>
<dbReference type="EMBL" id="JASNQZ010000011">
    <property type="protein sequence ID" value="KAL0952118.1"/>
    <property type="molecule type" value="Genomic_DNA"/>
</dbReference>
<protein>
    <recommendedName>
        <fullName evidence="3">F-box domain-containing protein</fullName>
    </recommendedName>
</protein>
<sequence length="482" mass="54601">MNIQLDDLTRRLSALAGGEARRALETRPSASIHDLPSEILLMIFRQLHIMKDVEPFDIESPSVFPHAVSTVCQTWQHVMTMAPEFWTQVAEFIDDPWVGASLDSQLQWSKGLMFEATITYRNPVQDTWDGSAGWRENNQRMKSALTALIPHITRCTALDILVDNSVYLPSLVRDLPSAPKLDRLHFLSHDDGAKMSFTWPSKSFNQCPLPEFPQLRSLSLDGNNFMAVMLSGLTWLFGISQLSVGPFIQQTRPQDRFPTHLFFMALMQMPNLYDLTIFRMDFTPLENTVTSVPLVTLESLSLRFLTKEALEVVFTMIDSDDMTSFFRLAITSCELEDLRNVHMPTVDRLAISDIDFWDDSGVAFVAEFHGDDLTLDNCSAFADSLLNSMTVRNANGRFGCCDTRHLVVRGAKYLSVELFQELVKQRNEGHITKGPDGLAQEPTTPYPLHVLTTLEVSGSGIALSEAQETWFKQRVLHFQWEQ</sequence>
<gene>
    <name evidence="1" type="ORF">HGRIS_008747</name>
</gene>
<organism evidence="1 2">
    <name type="scientific">Hohenbuehelia grisea</name>
    <dbReference type="NCBI Taxonomy" id="104357"/>
    <lineage>
        <taxon>Eukaryota</taxon>
        <taxon>Fungi</taxon>
        <taxon>Dikarya</taxon>
        <taxon>Basidiomycota</taxon>
        <taxon>Agaricomycotina</taxon>
        <taxon>Agaricomycetes</taxon>
        <taxon>Agaricomycetidae</taxon>
        <taxon>Agaricales</taxon>
        <taxon>Pleurotineae</taxon>
        <taxon>Pleurotaceae</taxon>
        <taxon>Hohenbuehelia</taxon>
    </lineage>
</organism>
<keyword evidence="2" id="KW-1185">Reference proteome</keyword>
<evidence type="ECO:0000313" key="2">
    <source>
        <dbReference type="Proteomes" id="UP001556367"/>
    </source>
</evidence>
<dbReference type="InterPro" id="IPR032675">
    <property type="entry name" value="LRR_dom_sf"/>
</dbReference>
<evidence type="ECO:0008006" key="3">
    <source>
        <dbReference type="Google" id="ProtNLM"/>
    </source>
</evidence>
<name>A0ABR3J9H6_9AGAR</name>
<accession>A0ABR3J9H6</accession>
<dbReference type="Proteomes" id="UP001556367">
    <property type="component" value="Unassembled WGS sequence"/>
</dbReference>
<proteinExistence type="predicted"/>
<comment type="caution">
    <text evidence="1">The sequence shown here is derived from an EMBL/GenBank/DDBJ whole genome shotgun (WGS) entry which is preliminary data.</text>
</comment>